<reference evidence="3" key="1">
    <citation type="journal article" date="2013" name="Nature">
        <title>Draft genome of the wheat A-genome progenitor Triticum urartu.</title>
        <authorList>
            <person name="Ling H.Q."/>
            <person name="Zhao S."/>
            <person name="Liu D."/>
            <person name="Wang J."/>
            <person name="Sun H."/>
            <person name="Zhang C."/>
            <person name="Fan H."/>
            <person name="Li D."/>
            <person name="Dong L."/>
            <person name="Tao Y."/>
            <person name="Gao C."/>
            <person name="Wu H."/>
            <person name="Li Y."/>
            <person name="Cui Y."/>
            <person name="Guo X."/>
            <person name="Zheng S."/>
            <person name="Wang B."/>
            <person name="Yu K."/>
            <person name="Liang Q."/>
            <person name="Yang W."/>
            <person name="Lou X."/>
            <person name="Chen J."/>
            <person name="Feng M."/>
            <person name="Jian J."/>
            <person name="Zhang X."/>
            <person name="Luo G."/>
            <person name="Jiang Y."/>
            <person name="Liu J."/>
            <person name="Wang Z."/>
            <person name="Sha Y."/>
            <person name="Zhang B."/>
            <person name="Wu H."/>
            <person name="Tang D."/>
            <person name="Shen Q."/>
            <person name="Xue P."/>
            <person name="Zou S."/>
            <person name="Wang X."/>
            <person name="Liu X."/>
            <person name="Wang F."/>
            <person name="Yang Y."/>
            <person name="An X."/>
            <person name="Dong Z."/>
            <person name="Zhang K."/>
            <person name="Zhang X."/>
            <person name="Luo M.C."/>
            <person name="Dvorak J."/>
            <person name="Tong Y."/>
            <person name="Wang J."/>
            <person name="Yang H."/>
            <person name="Li Z."/>
            <person name="Wang D."/>
            <person name="Zhang A."/>
            <person name="Wang J."/>
        </authorList>
    </citation>
    <scope>NUCLEOTIDE SEQUENCE</scope>
    <source>
        <strain evidence="3">cv. G1812</strain>
    </source>
</reference>
<evidence type="ECO:0000313" key="3">
    <source>
        <dbReference type="Proteomes" id="UP000015106"/>
    </source>
</evidence>
<reference evidence="2" key="3">
    <citation type="submission" date="2022-06" db="UniProtKB">
        <authorList>
            <consortium name="EnsemblPlants"/>
        </authorList>
    </citation>
    <scope>IDENTIFICATION</scope>
</reference>
<keyword evidence="3" id="KW-1185">Reference proteome</keyword>
<proteinExistence type="predicted"/>
<evidence type="ECO:0000256" key="1">
    <source>
        <dbReference type="SAM" id="MobiDB-lite"/>
    </source>
</evidence>
<accession>A0A8R7QJA3</accession>
<dbReference type="Gramene" id="TuG1812G0500003972.01.T01">
    <property type="protein sequence ID" value="TuG1812G0500003972.01.T01"/>
    <property type="gene ID" value="TuG1812G0500003972.01"/>
</dbReference>
<feature type="region of interest" description="Disordered" evidence="1">
    <location>
        <begin position="1"/>
        <end position="26"/>
    </location>
</feature>
<feature type="region of interest" description="Disordered" evidence="1">
    <location>
        <begin position="45"/>
        <end position="82"/>
    </location>
</feature>
<dbReference type="AlphaFoldDB" id="A0A8R7QJA3"/>
<dbReference type="Proteomes" id="UP000015106">
    <property type="component" value="Chromosome 5"/>
</dbReference>
<organism evidence="2 3">
    <name type="scientific">Triticum urartu</name>
    <name type="common">Red wild einkorn</name>
    <name type="synonym">Crithodium urartu</name>
    <dbReference type="NCBI Taxonomy" id="4572"/>
    <lineage>
        <taxon>Eukaryota</taxon>
        <taxon>Viridiplantae</taxon>
        <taxon>Streptophyta</taxon>
        <taxon>Embryophyta</taxon>
        <taxon>Tracheophyta</taxon>
        <taxon>Spermatophyta</taxon>
        <taxon>Magnoliopsida</taxon>
        <taxon>Liliopsida</taxon>
        <taxon>Poales</taxon>
        <taxon>Poaceae</taxon>
        <taxon>BOP clade</taxon>
        <taxon>Pooideae</taxon>
        <taxon>Triticodae</taxon>
        <taxon>Triticeae</taxon>
        <taxon>Triticinae</taxon>
        <taxon>Triticum</taxon>
    </lineage>
</organism>
<protein>
    <submittedName>
        <fullName evidence="2">Uncharacterized protein</fullName>
    </submittedName>
</protein>
<evidence type="ECO:0000313" key="2">
    <source>
        <dbReference type="EnsemblPlants" id="TuG1812G0500003972.01.T01"/>
    </source>
</evidence>
<reference evidence="2" key="2">
    <citation type="submission" date="2018-03" db="EMBL/GenBank/DDBJ databases">
        <title>The Triticum urartu genome reveals the dynamic nature of wheat genome evolution.</title>
        <authorList>
            <person name="Ling H."/>
            <person name="Ma B."/>
            <person name="Shi X."/>
            <person name="Liu H."/>
            <person name="Dong L."/>
            <person name="Sun H."/>
            <person name="Cao Y."/>
            <person name="Gao Q."/>
            <person name="Zheng S."/>
            <person name="Li Y."/>
            <person name="Yu Y."/>
            <person name="Du H."/>
            <person name="Qi M."/>
            <person name="Li Y."/>
            <person name="Yu H."/>
            <person name="Cui Y."/>
            <person name="Wang N."/>
            <person name="Chen C."/>
            <person name="Wu H."/>
            <person name="Zhao Y."/>
            <person name="Zhang J."/>
            <person name="Li Y."/>
            <person name="Zhou W."/>
            <person name="Zhang B."/>
            <person name="Hu W."/>
            <person name="Eijk M."/>
            <person name="Tang J."/>
            <person name="Witsenboer H."/>
            <person name="Zhao S."/>
            <person name="Li Z."/>
            <person name="Zhang A."/>
            <person name="Wang D."/>
            <person name="Liang C."/>
        </authorList>
    </citation>
    <scope>NUCLEOTIDE SEQUENCE [LARGE SCALE GENOMIC DNA]</scope>
    <source>
        <strain evidence="2">cv. G1812</strain>
    </source>
</reference>
<name>A0A8R7QJA3_TRIUA</name>
<dbReference type="EnsemblPlants" id="TuG1812G0500003972.01.T01">
    <property type="protein sequence ID" value="TuG1812G0500003972.01.T01"/>
    <property type="gene ID" value="TuG1812G0500003972.01"/>
</dbReference>
<sequence>PERPSTARGTPGRCPPLNGGGGRLGEDAAPVMDALIPAPAMEGIHASPWSSVDDGWRGDGRRRRSLGDRTAAGLSRSTAGMC</sequence>